<dbReference type="GO" id="GO:0140359">
    <property type="term" value="F:ABC-type transporter activity"/>
    <property type="evidence" value="ECO:0007669"/>
    <property type="project" value="InterPro"/>
</dbReference>
<evidence type="ECO:0000313" key="12">
    <source>
        <dbReference type="Proteomes" id="UP000046393"/>
    </source>
</evidence>
<name>A0A0N5AM77_9BILA</name>
<comment type="subcellular location">
    <subcellularLocation>
        <location evidence="1">Membrane</location>
        <topology evidence="1">Multi-pass membrane protein</topology>
    </subcellularLocation>
</comment>
<feature type="transmembrane region" description="Helical" evidence="9">
    <location>
        <begin position="730"/>
        <end position="747"/>
    </location>
</feature>
<dbReference type="Gene3D" id="1.20.1560.10">
    <property type="entry name" value="ABC transporter type 1, transmembrane domain"/>
    <property type="match status" value="1"/>
</dbReference>
<proteinExistence type="inferred from homology"/>
<comment type="similarity">
    <text evidence="2">Belongs to the ABC transporter superfamily. ABCB family. Multidrug resistance exporter (TC 3.A.1.201) subfamily.</text>
</comment>
<dbReference type="InterPro" id="IPR003593">
    <property type="entry name" value="AAA+_ATPase"/>
</dbReference>
<keyword evidence="4 9" id="KW-0812">Transmembrane</keyword>
<keyword evidence="12" id="KW-1185">Reference proteome</keyword>
<dbReference type="STRING" id="451379.A0A0N5AM77"/>
<dbReference type="AlphaFoldDB" id="A0A0N5AM77"/>
<evidence type="ECO:0000313" key="13">
    <source>
        <dbReference type="WBParaSite" id="SMUV_0000567901-mRNA-1"/>
    </source>
</evidence>
<feature type="domain" description="ABC transporter" evidence="10">
    <location>
        <begin position="256"/>
        <end position="492"/>
    </location>
</feature>
<feature type="domain" description="ABC transmembrane type-1" evidence="11">
    <location>
        <begin position="1"/>
        <end position="221"/>
    </location>
</feature>
<dbReference type="CDD" id="cd18578">
    <property type="entry name" value="ABC_6TM_Pgp_ABCB1_D2_like"/>
    <property type="match status" value="1"/>
</dbReference>
<dbReference type="GO" id="GO:0005524">
    <property type="term" value="F:ATP binding"/>
    <property type="evidence" value="ECO:0007669"/>
    <property type="project" value="UniProtKB-KW"/>
</dbReference>
<keyword evidence="6" id="KW-0067">ATP-binding</keyword>
<evidence type="ECO:0000256" key="8">
    <source>
        <dbReference type="ARBA" id="ARBA00023136"/>
    </source>
</evidence>
<dbReference type="SUPFAM" id="SSF52540">
    <property type="entry name" value="P-loop containing nucleoside triphosphate hydrolases"/>
    <property type="match status" value="2"/>
</dbReference>
<feature type="transmembrane region" description="Helical" evidence="9">
    <location>
        <begin position="845"/>
        <end position="866"/>
    </location>
</feature>
<dbReference type="Pfam" id="PF00664">
    <property type="entry name" value="ABC_membrane"/>
    <property type="match status" value="2"/>
</dbReference>
<keyword evidence="8 9" id="KW-0472">Membrane</keyword>
<evidence type="ECO:0000256" key="7">
    <source>
        <dbReference type="ARBA" id="ARBA00022989"/>
    </source>
</evidence>
<dbReference type="InterPro" id="IPR036640">
    <property type="entry name" value="ABC1_TM_sf"/>
</dbReference>
<dbReference type="PROSITE" id="PS00211">
    <property type="entry name" value="ABC_TRANSPORTER_1"/>
    <property type="match status" value="2"/>
</dbReference>
<evidence type="ECO:0000256" key="6">
    <source>
        <dbReference type="ARBA" id="ARBA00022840"/>
    </source>
</evidence>
<dbReference type="Gene3D" id="3.40.50.300">
    <property type="entry name" value="P-loop containing nucleotide triphosphate hydrolases"/>
    <property type="match status" value="2"/>
</dbReference>
<dbReference type="InterPro" id="IPR011527">
    <property type="entry name" value="ABC1_TM_dom"/>
</dbReference>
<dbReference type="CDD" id="cd03249">
    <property type="entry name" value="ABC_MTABC3_MDL1_MDL2"/>
    <property type="match status" value="2"/>
</dbReference>
<feature type="transmembrane region" description="Helical" evidence="9">
    <location>
        <begin position="561"/>
        <end position="581"/>
    </location>
</feature>
<dbReference type="WBParaSite" id="SMUV_0000567901-mRNA-1">
    <property type="protein sequence ID" value="SMUV_0000567901-mRNA-1"/>
    <property type="gene ID" value="SMUV_0000567901"/>
</dbReference>
<feature type="transmembrane region" description="Helical" evidence="9">
    <location>
        <begin position="627"/>
        <end position="652"/>
    </location>
</feature>
<dbReference type="GO" id="GO:0016887">
    <property type="term" value="F:ATP hydrolysis activity"/>
    <property type="evidence" value="ECO:0007669"/>
    <property type="project" value="InterPro"/>
</dbReference>
<evidence type="ECO:0000259" key="11">
    <source>
        <dbReference type="PROSITE" id="PS50929"/>
    </source>
</evidence>
<dbReference type="CDD" id="cd18577">
    <property type="entry name" value="ABC_6TM_Pgp_ABCB1_D1_like"/>
    <property type="match status" value="1"/>
</dbReference>
<sequence length="1159" mass="128232">MTVASLETFAERMTFEIRQKYVKAVLRQEAACDLERVREGIGDKLSLLLQAIACCLTGFVIGSFYNWHMTVVILLFSPVIALATAWIGHTANIQSSIEQDAYGVANSIAQQAFNSIKTVLSLNGISNETKRFFTVLYVSYESALEICRKTSRVKYFCMGLGYGLISFSTYASYAAAFWFAALIIADDSTIDRGTVFTVLFSVMSGASSLGGALSNFVSFASAFGAGRKVLDIINMVPQIDAYSDNGTLLSTVKGKISFQNVSFSYPTRRNIKVLKGLTFTIAAGKKVALVGASGSGKSTVANLILRLYDPSSGMITVDDYDLKYLNIRSLRDKIGFVAQEPILFDGTIESNIKFGSTGITREQVISACKQANAWEFIEKMPDQLNTRVGEQGTQLSVGQKQRIAIARAVVRNPKILVFDEATSALDSECEIMIQKALEKVRYGKTILVIAHRLSTVKNADEILVLDNGRITERGKHEDLLACRGTYYKMVAAQKSEKLTENLVKDIAVVTGKNLKQLHQIVDNTKPRTLSVKSSTDALSINDDSLQPTTIKKIFIANRNSWLVFAFGLVGCCSNGLIQPVFSMLYSQIFSVCFTILYIVHRVFSFSLKQLQVFSEPSDRLLSDAKFWSWMFVLCGLANFFGSFSGINLTGFCGESVTKKLRMDAFINVMRQGLAFFDNPRHSSGNLCTRFATDAPNVRYVFTRLPVVAASFVTLMGAVVIGFLFGWQLALVLFPIIPLVIGSGYFDWKLQAKNQLKGSELLEASGKIITEAVGNIRTVQTLNKQAVFYEQYCNHLREPYMQSLAHAHMYGAMFAFSQSLVFFMYAISFYLGSIFVKSYIMEPVNVYRVFFAIAFCGQSVGQISSFIPDIVKARLSASHVFRLSQHQTSVDALSEDGCKTEIHGNIALNNVSFSYPTRPLSLILNGFSLSIDEGKTVALVGCSGSGKSTVMMLLERFYEPQKGEILIDGRPINEINLRWLRNNMSIVCQEPTLFDATIEENIIYGIEGDVSHDDVVEASRLANIHDFIVTLPKGYETRVGEEGRQLSGGQKQRIAIARALVRKPTILLLDEATSALDSESEKAVQQAIDNARVGRTCLIIAHRLSTIQTCDCIAVLHDGRIVEKGTHEELLKKDDSIYKSLCTPQKLTMNSHTQRNSQSP</sequence>
<feature type="transmembrane region" description="Helical" evidence="9">
    <location>
        <begin position="588"/>
        <end position="607"/>
    </location>
</feature>
<dbReference type="PROSITE" id="PS50929">
    <property type="entry name" value="ABC_TM1F"/>
    <property type="match status" value="2"/>
</dbReference>
<dbReference type="SMART" id="SM00382">
    <property type="entry name" value="AAA"/>
    <property type="match status" value="2"/>
</dbReference>
<dbReference type="InterPro" id="IPR017871">
    <property type="entry name" value="ABC_transporter-like_CS"/>
</dbReference>
<organism evidence="12 13">
    <name type="scientific">Syphacia muris</name>
    <dbReference type="NCBI Taxonomy" id="451379"/>
    <lineage>
        <taxon>Eukaryota</taxon>
        <taxon>Metazoa</taxon>
        <taxon>Ecdysozoa</taxon>
        <taxon>Nematoda</taxon>
        <taxon>Chromadorea</taxon>
        <taxon>Rhabditida</taxon>
        <taxon>Spirurina</taxon>
        <taxon>Oxyuridomorpha</taxon>
        <taxon>Oxyuroidea</taxon>
        <taxon>Oxyuridae</taxon>
        <taxon>Syphacia</taxon>
    </lineage>
</organism>
<evidence type="ECO:0000256" key="3">
    <source>
        <dbReference type="ARBA" id="ARBA00022448"/>
    </source>
</evidence>
<feature type="transmembrane region" description="Helical" evidence="9">
    <location>
        <begin position="704"/>
        <end position="724"/>
    </location>
</feature>
<evidence type="ECO:0000256" key="9">
    <source>
        <dbReference type="SAM" id="Phobius"/>
    </source>
</evidence>
<feature type="transmembrane region" description="Helical" evidence="9">
    <location>
        <begin position="819"/>
        <end position="839"/>
    </location>
</feature>
<dbReference type="PROSITE" id="PS50893">
    <property type="entry name" value="ABC_TRANSPORTER_2"/>
    <property type="match status" value="2"/>
</dbReference>
<evidence type="ECO:0000259" key="10">
    <source>
        <dbReference type="PROSITE" id="PS50893"/>
    </source>
</evidence>
<keyword evidence="5" id="KW-0547">Nucleotide-binding</keyword>
<dbReference type="GO" id="GO:0016020">
    <property type="term" value="C:membrane"/>
    <property type="evidence" value="ECO:0007669"/>
    <property type="project" value="UniProtKB-SubCell"/>
</dbReference>
<dbReference type="Pfam" id="PF00005">
    <property type="entry name" value="ABC_tran"/>
    <property type="match status" value="2"/>
</dbReference>
<feature type="transmembrane region" description="Helical" evidence="9">
    <location>
        <begin position="45"/>
        <end position="65"/>
    </location>
</feature>
<evidence type="ECO:0000256" key="4">
    <source>
        <dbReference type="ARBA" id="ARBA00022692"/>
    </source>
</evidence>
<dbReference type="PANTHER" id="PTHR24221">
    <property type="entry name" value="ATP-BINDING CASSETTE SUB-FAMILY B"/>
    <property type="match status" value="1"/>
</dbReference>
<dbReference type="InterPro" id="IPR003439">
    <property type="entry name" value="ABC_transporter-like_ATP-bd"/>
</dbReference>
<evidence type="ECO:0000256" key="1">
    <source>
        <dbReference type="ARBA" id="ARBA00004141"/>
    </source>
</evidence>
<dbReference type="SUPFAM" id="SSF90123">
    <property type="entry name" value="ABC transporter transmembrane region"/>
    <property type="match status" value="2"/>
</dbReference>
<feature type="domain" description="ABC transmembrane type-1" evidence="11">
    <location>
        <begin position="565"/>
        <end position="871"/>
    </location>
</feature>
<keyword evidence="7 9" id="KW-1133">Transmembrane helix</keyword>
<feature type="domain" description="ABC transporter" evidence="10">
    <location>
        <begin position="905"/>
        <end position="1142"/>
    </location>
</feature>
<keyword evidence="3" id="KW-0813">Transport</keyword>
<evidence type="ECO:0000256" key="2">
    <source>
        <dbReference type="ARBA" id="ARBA00007577"/>
    </source>
</evidence>
<feature type="transmembrane region" description="Helical" evidence="9">
    <location>
        <begin position="71"/>
        <end position="88"/>
    </location>
</feature>
<dbReference type="InterPro" id="IPR027417">
    <property type="entry name" value="P-loop_NTPase"/>
</dbReference>
<dbReference type="Proteomes" id="UP000046393">
    <property type="component" value="Unplaced"/>
</dbReference>
<evidence type="ECO:0000256" key="5">
    <source>
        <dbReference type="ARBA" id="ARBA00022741"/>
    </source>
</evidence>
<accession>A0A0N5AM77</accession>
<feature type="transmembrane region" description="Helical" evidence="9">
    <location>
        <begin position="159"/>
        <end position="185"/>
    </location>
</feature>
<dbReference type="FunFam" id="3.40.50.300:FF:000205">
    <property type="entry name" value="ABC transporter B family member 4"/>
    <property type="match status" value="2"/>
</dbReference>
<reference evidence="13" key="1">
    <citation type="submission" date="2017-02" db="UniProtKB">
        <authorList>
            <consortium name="WormBaseParasite"/>
        </authorList>
    </citation>
    <scope>IDENTIFICATION</scope>
</reference>
<dbReference type="PANTHER" id="PTHR24221:SF557">
    <property type="entry name" value="P-GLYCOPROTEIN RELATED"/>
    <property type="match status" value="1"/>
</dbReference>
<protein>
    <submittedName>
        <fullName evidence="13">ABC transporter, ATP-binding protein</fullName>
    </submittedName>
</protein>
<dbReference type="InterPro" id="IPR039421">
    <property type="entry name" value="Type_1_exporter"/>
</dbReference>